<dbReference type="InterPro" id="IPR050266">
    <property type="entry name" value="AB_hydrolase_sf"/>
</dbReference>
<keyword evidence="4" id="KW-1185">Reference proteome</keyword>
<evidence type="ECO:0000259" key="2">
    <source>
        <dbReference type="Pfam" id="PF12697"/>
    </source>
</evidence>
<comment type="caution">
    <text evidence="3">The sequence shown here is derived from an EMBL/GenBank/DDBJ whole genome shotgun (WGS) entry which is preliminary data.</text>
</comment>
<dbReference type="PRINTS" id="PR00111">
    <property type="entry name" value="ABHYDROLASE"/>
</dbReference>
<dbReference type="Pfam" id="PF12697">
    <property type="entry name" value="Abhydrolase_6"/>
    <property type="match status" value="1"/>
</dbReference>
<dbReference type="PRINTS" id="PR00412">
    <property type="entry name" value="EPOXHYDRLASE"/>
</dbReference>
<dbReference type="EMBL" id="BAAAZG010000001">
    <property type="protein sequence ID" value="GAA4055210.1"/>
    <property type="molecule type" value="Genomic_DNA"/>
</dbReference>
<protein>
    <submittedName>
        <fullName evidence="3">Alpha/beta fold hydrolase</fullName>
    </submittedName>
</protein>
<dbReference type="GO" id="GO:0016787">
    <property type="term" value="F:hydrolase activity"/>
    <property type="evidence" value="ECO:0007669"/>
    <property type="project" value="UniProtKB-KW"/>
</dbReference>
<dbReference type="InterPro" id="IPR029058">
    <property type="entry name" value="AB_hydrolase_fold"/>
</dbReference>
<name>A0ABP7UXS9_9ACTN</name>
<evidence type="ECO:0000313" key="4">
    <source>
        <dbReference type="Proteomes" id="UP001500683"/>
    </source>
</evidence>
<dbReference type="InterPro" id="IPR000073">
    <property type="entry name" value="AB_hydrolase_1"/>
</dbReference>
<keyword evidence="1 3" id="KW-0378">Hydrolase</keyword>
<evidence type="ECO:0000313" key="3">
    <source>
        <dbReference type="EMBL" id="GAA4055210.1"/>
    </source>
</evidence>
<dbReference type="Gene3D" id="3.40.50.1820">
    <property type="entry name" value="alpha/beta hydrolase"/>
    <property type="match status" value="1"/>
</dbReference>
<proteinExistence type="predicted"/>
<dbReference type="RefSeq" id="WP_344939503.1">
    <property type="nucleotide sequence ID" value="NZ_BAAAZG010000001.1"/>
</dbReference>
<reference evidence="4" key="1">
    <citation type="journal article" date="2019" name="Int. J. Syst. Evol. Microbiol.">
        <title>The Global Catalogue of Microorganisms (GCM) 10K type strain sequencing project: providing services to taxonomists for standard genome sequencing and annotation.</title>
        <authorList>
            <consortium name="The Broad Institute Genomics Platform"/>
            <consortium name="The Broad Institute Genome Sequencing Center for Infectious Disease"/>
            <person name="Wu L."/>
            <person name="Ma J."/>
        </authorList>
    </citation>
    <scope>NUCLEOTIDE SEQUENCE [LARGE SCALE GENOMIC DNA]</scope>
    <source>
        <strain evidence="4">JCM 16702</strain>
    </source>
</reference>
<sequence>MSLTQAEAARTVQTRDWRLRYYEAGDGHPVVLLHGSGPGATGWSNFSANIEALARHFHVYAVDMPGWGDSDAATVERLDHVDAAIQFLDALGIQKAAFVGNSMGGQTSLRLATEHPDRITHLVTMGPPVGRMPSLFAAGDGPSEGLKVLIEAYRDPSPENMRRLVEIMCFDKARFATPELCKARSDAALARPEHLRNYVEGLPKGAPLPIWVKPELLPAIQVPTLLIHGRDDRVVPFENSLYLLASIPDSRLVLLNRCGHWAMIEHANEFNRIVTYFICNTPETGNAR</sequence>
<dbReference type="PANTHER" id="PTHR43798:SF31">
    <property type="entry name" value="AB HYDROLASE SUPERFAMILY PROTEIN YCLE"/>
    <property type="match status" value="1"/>
</dbReference>
<gene>
    <name evidence="3" type="ORF">GCM10022214_02890</name>
</gene>
<accession>A0ABP7UXS9</accession>
<dbReference type="PANTHER" id="PTHR43798">
    <property type="entry name" value="MONOACYLGLYCEROL LIPASE"/>
    <property type="match status" value="1"/>
</dbReference>
<dbReference type="SUPFAM" id="SSF53474">
    <property type="entry name" value="alpha/beta-Hydrolases"/>
    <property type="match status" value="1"/>
</dbReference>
<dbReference type="InterPro" id="IPR000639">
    <property type="entry name" value="Epox_hydrolase-like"/>
</dbReference>
<feature type="domain" description="AB hydrolase-1" evidence="2">
    <location>
        <begin position="30"/>
        <end position="272"/>
    </location>
</feature>
<organism evidence="3 4">
    <name type="scientific">Actinomadura miaoliensis</name>
    <dbReference type="NCBI Taxonomy" id="430685"/>
    <lineage>
        <taxon>Bacteria</taxon>
        <taxon>Bacillati</taxon>
        <taxon>Actinomycetota</taxon>
        <taxon>Actinomycetes</taxon>
        <taxon>Streptosporangiales</taxon>
        <taxon>Thermomonosporaceae</taxon>
        <taxon>Actinomadura</taxon>
    </lineage>
</organism>
<dbReference type="Proteomes" id="UP001500683">
    <property type="component" value="Unassembled WGS sequence"/>
</dbReference>
<evidence type="ECO:0000256" key="1">
    <source>
        <dbReference type="ARBA" id="ARBA00022801"/>
    </source>
</evidence>